<evidence type="ECO:0000259" key="16">
    <source>
        <dbReference type="Pfam" id="PF07715"/>
    </source>
</evidence>
<evidence type="ECO:0000259" key="15">
    <source>
        <dbReference type="Pfam" id="PF00593"/>
    </source>
</evidence>
<comment type="subcellular location">
    <subcellularLocation>
        <location evidence="1 12">Cell outer membrane</location>
        <topology evidence="1 12">Multi-pass membrane protein</topology>
    </subcellularLocation>
</comment>
<dbReference type="SUPFAM" id="SSF49464">
    <property type="entry name" value="Carboxypeptidase regulatory domain-like"/>
    <property type="match status" value="1"/>
</dbReference>
<keyword evidence="18" id="KW-1185">Reference proteome</keyword>
<dbReference type="GO" id="GO:0006826">
    <property type="term" value="P:iron ion transport"/>
    <property type="evidence" value="ECO:0007669"/>
    <property type="project" value="UniProtKB-KW"/>
</dbReference>
<reference evidence="17 18" key="1">
    <citation type="submission" date="2019-02" db="EMBL/GenBank/DDBJ databases">
        <title>Pedobacter sp. RP-3-11 sp. nov., isolated from Arctic soil.</title>
        <authorList>
            <person name="Dahal R.H."/>
        </authorList>
    </citation>
    <scope>NUCLEOTIDE SEQUENCE [LARGE SCALE GENOMIC DNA]</scope>
    <source>
        <strain evidence="17 18">RP-3-11</strain>
    </source>
</reference>
<evidence type="ECO:0000256" key="3">
    <source>
        <dbReference type="ARBA" id="ARBA00022452"/>
    </source>
</evidence>
<keyword evidence="10 12" id="KW-0472">Membrane</keyword>
<feature type="signal peptide" evidence="14">
    <location>
        <begin position="1"/>
        <end position="20"/>
    </location>
</feature>
<comment type="similarity">
    <text evidence="12 13">Belongs to the TonB-dependent receptor family.</text>
</comment>
<dbReference type="RefSeq" id="WP_131558033.1">
    <property type="nucleotide sequence ID" value="NZ_SJSN01000006.1"/>
</dbReference>
<feature type="domain" description="TonB-dependent receptor plug" evidence="16">
    <location>
        <begin position="116"/>
        <end position="225"/>
    </location>
</feature>
<keyword evidence="4" id="KW-0410">Iron transport</keyword>
<evidence type="ECO:0000256" key="13">
    <source>
        <dbReference type="RuleBase" id="RU003357"/>
    </source>
</evidence>
<evidence type="ECO:0000256" key="2">
    <source>
        <dbReference type="ARBA" id="ARBA00022448"/>
    </source>
</evidence>
<dbReference type="InterPro" id="IPR000531">
    <property type="entry name" value="Beta-barrel_TonB"/>
</dbReference>
<keyword evidence="8" id="KW-0406">Ion transport</keyword>
<evidence type="ECO:0000313" key="17">
    <source>
        <dbReference type="EMBL" id="TCD10559.1"/>
    </source>
</evidence>
<dbReference type="EMBL" id="SJSN01000006">
    <property type="protein sequence ID" value="TCD10559.1"/>
    <property type="molecule type" value="Genomic_DNA"/>
</dbReference>
<feature type="chain" id="PRO_5020327126" evidence="14">
    <location>
        <begin position="21"/>
        <end position="859"/>
    </location>
</feature>
<dbReference type="PROSITE" id="PS52016">
    <property type="entry name" value="TONB_DEPENDENT_REC_3"/>
    <property type="match status" value="1"/>
</dbReference>
<keyword evidence="3 12" id="KW-1134">Transmembrane beta strand</keyword>
<comment type="caution">
    <text evidence="17">The sequence shown here is derived from an EMBL/GenBank/DDBJ whole genome shotgun (WGS) entry which is preliminary data.</text>
</comment>
<keyword evidence="6 14" id="KW-0732">Signal</keyword>
<dbReference type="InterPro" id="IPR012910">
    <property type="entry name" value="Plug_dom"/>
</dbReference>
<sequence length="859" mass="93080">MKQSLLILFSLILSAGALFAQNTVTGVVKGANNTTIPGATISVRGTNIVITSDASGSFTIDAKQQPPFYIRISYVGYKPQDFQILKLQETPIELNLVEDTQLDEIVVTSRRRSEVLQDVPIPITVIGGQAAENAGAFNVNRLKELVPSVQLYASNARNTTLNIRGLGSTFGLTNDGIDPGVGFYVDGVYHARPAATSTDFLDIERIEVIRGPQGTLFGKNTTAGAFNIITTKPTQTPTAKVEMSVGNYNFLQAKASVSGGLAKNLAAKISLSGTQRDGTIWNTREERKYSGQNNLGFKGQLHYTPSDRLQILLSGDVSVQHPAGYPLVIAGVTQTERSAYRQYSTIVSALGYQQPNIDPFAREINTNTPWRHNQSIGGVSVNVDYKIGNGTLTSTTAWRFWNWDPTNDRDFSELAALTKSQGNSRHDQYSQEIRYAGNITEKLSGVVGVFVLGQNLQGLDQTEEVGKDQWRFVQTSATGAQALYSTPGLLDGFGIKTNSTIKSLSAAVFGQVDWEVLKNLHVLPGLRYTYDKKDVDYDRATYGGLQTTDAALLALKAAVYANQQFATNVDNNNLSGNFTVSYRPTPKLNLYGTFSTAYKPVGVNVGGLPTLANGQADLSLAVVKPEYVEHYELGVKTKPFKGAILNITAFNTDIKDYQTNVQSPQLGVNRGYLANAEKVKVRGLEIDGTYQLERFLSLNAALSYLDGKYVTFTNAPLPLEETGHTETINGVATQVAFKDASGGRLPGISKWNISGGAELSTAGSLATKPGRYFIAGDASYRSDYSSNATPSAVLNVAGYSLFNARLGFRSEKFSAFVWSRNIGNKNYYEQLQAAAGNSGLYAGVLGDPRTYGATLRFSF</sequence>
<dbReference type="SUPFAM" id="SSF56935">
    <property type="entry name" value="Porins"/>
    <property type="match status" value="1"/>
</dbReference>
<evidence type="ECO:0000256" key="5">
    <source>
        <dbReference type="ARBA" id="ARBA00022692"/>
    </source>
</evidence>
<proteinExistence type="inferred from homology"/>
<dbReference type="AlphaFoldDB" id="A0A4R0P5F3"/>
<keyword evidence="7" id="KW-0408">Iron</keyword>
<dbReference type="GO" id="GO:0009279">
    <property type="term" value="C:cell outer membrane"/>
    <property type="evidence" value="ECO:0007669"/>
    <property type="project" value="UniProtKB-SubCell"/>
</dbReference>
<evidence type="ECO:0000256" key="12">
    <source>
        <dbReference type="PROSITE-ProRule" id="PRU01360"/>
    </source>
</evidence>
<dbReference type="Pfam" id="PF00593">
    <property type="entry name" value="TonB_dep_Rec_b-barrel"/>
    <property type="match status" value="1"/>
</dbReference>
<dbReference type="PANTHER" id="PTHR32552">
    <property type="entry name" value="FERRICHROME IRON RECEPTOR-RELATED"/>
    <property type="match status" value="1"/>
</dbReference>
<dbReference type="InterPro" id="IPR036942">
    <property type="entry name" value="Beta-barrel_TonB_sf"/>
</dbReference>
<dbReference type="InterPro" id="IPR010917">
    <property type="entry name" value="TonB_rcpt_CS"/>
</dbReference>
<evidence type="ECO:0000256" key="7">
    <source>
        <dbReference type="ARBA" id="ARBA00023004"/>
    </source>
</evidence>
<dbReference type="Gene3D" id="2.40.170.20">
    <property type="entry name" value="TonB-dependent receptor, beta-barrel domain"/>
    <property type="match status" value="1"/>
</dbReference>
<evidence type="ECO:0000256" key="10">
    <source>
        <dbReference type="ARBA" id="ARBA00023136"/>
    </source>
</evidence>
<keyword evidence="11 12" id="KW-0998">Cell outer membrane</keyword>
<keyword evidence="17" id="KW-0675">Receptor</keyword>
<protein>
    <submittedName>
        <fullName evidence="17">TonB-dependent receptor</fullName>
    </submittedName>
</protein>
<keyword evidence="2 12" id="KW-0813">Transport</keyword>
<dbReference type="OrthoDB" id="9775095at2"/>
<gene>
    <name evidence="17" type="ORF">EZ449_09450</name>
</gene>
<keyword evidence="9 13" id="KW-0798">TonB box</keyword>
<name>A0A4R0P5F3_9SPHI</name>
<dbReference type="PROSITE" id="PS01156">
    <property type="entry name" value="TONB_DEPENDENT_REC_2"/>
    <property type="match status" value="1"/>
</dbReference>
<dbReference type="Pfam" id="PF07715">
    <property type="entry name" value="Plug"/>
    <property type="match status" value="1"/>
</dbReference>
<dbReference type="Pfam" id="PF13715">
    <property type="entry name" value="CarbopepD_reg_2"/>
    <property type="match status" value="1"/>
</dbReference>
<evidence type="ECO:0000256" key="14">
    <source>
        <dbReference type="SAM" id="SignalP"/>
    </source>
</evidence>
<organism evidence="17 18">
    <name type="scientific">Pedobacter frigidisoli</name>
    <dbReference type="NCBI Taxonomy" id="2530455"/>
    <lineage>
        <taxon>Bacteria</taxon>
        <taxon>Pseudomonadati</taxon>
        <taxon>Bacteroidota</taxon>
        <taxon>Sphingobacteriia</taxon>
        <taxon>Sphingobacteriales</taxon>
        <taxon>Sphingobacteriaceae</taxon>
        <taxon>Pedobacter</taxon>
    </lineage>
</organism>
<dbReference type="Proteomes" id="UP000291485">
    <property type="component" value="Unassembled WGS sequence"/>
</dbReference>
<dbReference type="Gene3D" id="2.60.40.1120">
    <property type="entry name" value="Carboxypeptidase-like, regulatory domain"/>
    <property type="match status" value="1"/>
</dbReference>
<evidence type="ECO:0000256" key="6">
    <source>
        <dbReference type="ARBA" id="ARBA00022729"/>
    </source>
</evidence>
<evidence type="ECO:0000313" key="18">
    <source>
        <dbReference type="Proteomes" id="UP000291485"/>
    </source>
</evidence>
<evidence type="ECO:0000256" key="8">
    <source>
        <dbReference type="ARBA" id="ARBA00023065"/>
    </source>
</evidence>
<dbReference type="InterPro" id="IPR008969">
    <property type="entry name" value="CarboxyPept-like_regulatory"/>
</dbReference>
<evidence type="ECO:0000256" key="1">
    <source>
        <dbReference type="ARBA" id="ARBA00004571"/>
    </source>
</evidence>
<feature type="domain" description="TonB-dependent receptor-like beta-barrel" evidence="15">
    <location>
        <begin position="363"/>
        <end position="817"/>
    </location>
</feature>
<dbReference type="PANTHER" id="PTHR32552:SF81">
    <property type="entry name" value="TONB-DEPENDENT OUTER MEMBRANE RECEPTOR"/>
    <property type="match status" value="1"/>
</dbReference>
<keyword evidence="5 12" id="KW-0812">Transmembrane</keyword>
<evidence type="ECO:0000256" key="11">
    <source>
        <dbReference type="ARBA" id="ARBA00023237"/>
    </source>
</evidence>
<evidence type="ECO:0000256" key="4">
    <source>
        <dbReference type="ARBA" id="ARBA00022496"/>
    </source>
</evidence>
<evidence type="ECO:0000256" key="9">
    <source>
        <dbReference type="ARBA" id="ARBA00023077"/>
    </source>
</evidence>
<accession>A0A4R0P5F3</accession>
<dbReference type="InterPro" id="IPR039426">
    <property type="entry name" value="TonB-dep_rcpt-like"/>
</dbReference>